<evidence type="ECO:0008006" key="3">
    <source>
        <dbReference type="Google" id="ProtNLM"/>
    </source>
</evidence>
<gene>
    <name evidence="1" type="ORF">EWV88_16020</name>
</gene>
<organism evidence="1 2">
    <name type="scientific">Microcystis wesenbergii Mw_MB_S_20031200_S109D</name>
    <dbReference type="NCBI Taxonomy" id="2486241"/>
    <lineage>
        <taxon>Bacteria</taxon>
        <taxon>Bacillati</taxon>
        <taxon>Cyanobacteriota</taxon>
        <taxon>Cyanophyceae</taxon>
        <taxon>Oscillatoriophycideae</taxon>
        <taxon>Chroococcales</taxon>
        <taxon>Microcystaceae</taxon>
        <taxon>Microcystis</taxon>
    </lineage>
</organism>
<accession>A0A552LL61</accession>
<protein>
    <recommendedName>
        <fullName evidence="3">Protein rhiA</fullName>
    </recommendedName>
</protein>
<evidence type="ECO:0000313" key="1">
    <source>
        <dbReference type="EMBL" id="TRV20948.1"/>
    </source>
</evidence>
<reference evidence="1 2" key="1">
    <citation type="submission" date="2019-01" db="EMBL/GenBank/DDBJ databases">
        <title>Coherence of Microcystis species and biogeography revealed through population genomics.</title>
        <authorList>
            <person name="Perez-Carrascal O.M."/>
            <person name="Terrat Y."/>
            <person name="Giani A."/>
            <person name="Fortin N."/>
            <person name="Tromas N."/>
            <person name="Shapiro B.J."/>
        </authorList>
    </citation>
    <scope>NUCLEOTIDE SEQUENCE [LARGE SCALE GENOMIC DNA]</scope>
    <source>
        <strain evidence="1">Mw_MB_S_20031200_S109D</strain>
    </source>
</reference>
<proteinExistence type="predicted"/>
<evidence type="ECO:0000313" key="2">
    <source>
        <dbReference type="Proteomes" id="UP000318616"/>
    </source>
</evidence>
<dbReference type="AlphaFoldDB" id="A0A552LL61"/>
<sequence length="209" mass="22754">MSTYSLKVTNKSGAQQNIAVYQQYPDLVTGLPLVWFTKSVPDGNDTTFTWSINWALNWGTTSQPLAPNVQWTSGGPLQNMDPTTTGGNNSMGITYNGSEFSTSPLAYPNPQVALGDMLVTTDTKFTVKQASLMSIAVYMNSLPAFAVQGQPNGKFLFQTHPTYWLCTTSTKQSVAISEEFVSSPTQFVFDPGVTSLSYTLNAELEFVPS</sequence>
<comment type="caution">
    <text evidence="1">The sequence shown here is derived from an EMBL/GenBank/DDBJ whole genome shotgun (WGS) entry which is preliminary data.</text>
</comment>
<dbReference type="Proteomes" id="UP000318616">
    <property type="component" value="Unassembled WGS sequence"/>
</dbReference>
<dbReference type="EMBL" id="SFAP01000195">
    <property type="protein sequence ID" value="TRV20948.1"/>
    <property type="molecule type" value="Genomic_DNA"/>
</dbReference>
<name>A0A552LL61_9CHRO</name>